<evidence type="ECO:0000313" key="3">
    <source>
        <dbReference type="Proteomes" id="UP000434957"/>
    </source>
</evidence>
<dbReference type="AlphaFoldDB" id="A0A6A4DLE6"/>
<proteinExistence type="predicted"/>
<protein>
    <submittedName>
        <fullName evidence="2">Uncharacterized protein</fullName>
    </submittedName>
</protein>
<gene>
    <name evidence="2" type="ORF">PR003_g21580</name>
</gene>
<comment type="caution">
    <text evidence="2">The sequence shown here is derived from an EMBL/GenBank/DDBJ whole genome shotgun (WGS) entry which is preliminary data.</text>
</comment>
<sequence length="107" mass="11474">MKSALLPRSNSADSDTITIVAQEESSGARQPTDSRSVLRPSASDIPTTYQPVDWSSDEGARVDGSARRIAINLAIGGNGWAFFSRVKFLVFACALKVAWIGQLKADC</sequence>
<dbReference type="EMBL" id="QXFT01002038">
    <property type="protein sequence ID" value="KAE9305139.1"/>
    <property type="molecule type" value="Genomic_DNA"/>
</dbReference>
<organism evidence="2 3">
    <name type="scientific">Phytophthora rubi</name>
    <dbReference type="NCBI Taxonomy" id="129364"/>
    <lineage>
        <taxon>Eukaryota</taxon>
        <taxon>Sar</taxon>
        <taxon>Stramenopiles</taxon>
        <taxon>Oomycota</taxon>
        <taxon>Peronosporomycetes</taxon>
        <taxon>Peronosporales</taxon>
        <taxon>Peronosporaceae</taxon>
        <taxon>Phytophthora</taxon>
    </lineage>
</organism>
<dbReference type="Proteomes" id="UP000434957">
    <property type="component" value="Unassembled WGS sequence"/>
</dbReference>
<evidence type="ECO:0000256" key="1">
    <source>
        <dbReference type="SAM" id="MobiDB-lite"/>
    </source>
</evidence>
<keyword evidence="3" id="KW-1185">Reference proteome</keyword>
<accession>A0A6A4DLE6</accession>
<evidence type="ECO:0000313" key="2">
    <source>
        <dbReference type="EMBL" id="KAE9305139.1"/>
    </source>
</evidence>
<feature type="region of interest" description="Disordered" evidence="1">
    <location>
        <begin position="21"/>
        <end position="57"/>
    </location>
</feature>
<name>A0A6A4DLE6_9STRA</name>
<feature type="compositionally biased region" description="Polar residues" evidence="1">
    <location>
        <begin position="21"/>
        <end position="35"/>
    </location>
</feature>
<reference evidence="2 3" key="1">
    <citation type="submission" date="2018-08" db="EMBL/GenBank/DDBJ databases">
        <title>Genomic investigation of the strawberry pathogen Phytophthora fragariae indicates pathogenicity is determined by transcriptional variation in three key races.</title>
        <authorList>
            <person name="Adams T.M."/>
            <person name="Armitage A.D."/>
            <person name="Sobczyk M.K."/>
            <person name="Bates H.J."/>
            <person name="Dunwell J.M."/>
            <person name="Nellist C.F."/>
            <person name="Harrison R.J."/>
        </authorList>
    </citation>
    <scope>NUCLEOTIDE SEQUENCE [LARGE SCALE GENOMIC DNA]</scope>
    <source>
        <strain evidence="2 3">SCRP333</strain>
    </source>
</reference>